<reference evidence="1 2" key="1">
    <citation type="submission" date="2019-02" db="EMBL/GenBank/DDBJ databases">
        <authorList>
            <consortium name="Pathogen Informatics"/>
        </authorList>
    </citation>
    <scope>NUCLEOTIDE SEQUENCE [LARGE SCALE GENOMIC DNA]</scope>
    <source>
        <strain evidence="1 2">3012STDY6756504</strain>
    </source>
</reference>
<evidence type="ECO:0000313" key="1">
    <source>
        <dbReference type="EMBL" id="VFA96566.1"/>
    </source>
</evidence>
<sequence>MYFEEFESPGALSLDTAEALHDVAGRYSSTIVVTANAHSVHAPLLPLCWEDLDIAAGTTVTVTVDNGHHPPDIEDRRALGEFVGRFRQLTAPGTR</sequence>
<protein>
    <submittedName>
        <fullName evidence="1">Uncharacterized protein</fullName>
    </submittedName>
</protein>
<name>A0A4U8VSM5_9NOCA</name>
<dbReference type="RefSeq" id="WP_130915700.1">
    <property type="nucleotide sequence ID" value="NZ_JADLPI010000004.1"/>
</dbReference>
<accession>A0A4U8VSM5</accession>
<dbReference type="AlphaFoldDB" id="A0A4U8VSM5"/>
<gene>
    <name evidence="1" type="ORF">NCTC10797_00319</name>
</gene>
<evidence type="ECO:0000313" key="2">
    <source>
        <dbReference type="Proteomes" id="UP000290439"/>
    </source>
</evidence>
<organism evidence="1 2">
    <name type="scientific">Nocardia cyriacigeorgica</name>
    <dbReference type="NCBI Taxonomy" id="135487"/>
    <lineage>
        <taxon>Bacteria</taxon>
        <taxon>Bacillati</taxon>
        <taxon>Actinomycetota</taxon>
        <taxon>Actinomycetes</taxon>
        <taxon>Mycobacteriales</taxon>
        <taxon>Nocardiaceae</taxon>
        <taxon>Nocardia</taxon>
    </lineage>
</organism>
<dbReference type="Proteomes" id="UP000290439">
    <property type="component" value="Chromosome"/>
</dbReference>
<dbReference type="EMBL" id="LR215973">
    <property type="protein sequence ID" value="VFA96566.1"/>
    <property type="molecule type" value="Genomic_DNA"/>
</dbReference>
<proteinExistence type="predicted"/>